<dbReference type="SUPFAM" id="SSF53613">
    <property type="entry name" value="Ribokinase-like"/>
    <property type="match status" value="1"/>
</dbReference>
<dbReference type="EMBL" id="JACIEQ010000002">
    <property type="protein sequence ID" value="MBB4022179.1"/>
    <property type="molecule type" value="Genomic_DNA"/>
</dbReference>
<evidence type="ECO:0000313" key="4">
    <source>
        <dbReference type="EMBL" id="MBB4022179.1"/>
    </source>
</evidence>
<evidence type="ECO:0000256" key="2">
    <source>
        <dbReference type="ARBA" id="ARBA00022777"/>
    </source>
</evidence>
<dbReference type="Gene3D" id="3.40.1190.20">
    <property type="match status" value="1"/>
</dbReference>
<dbReference type="PANTHER" id="PTHR10584:SF166">
    <property type="entry name" value="RIBOKINASE"/>
    <property type="match status" value="1"/>
</dbReference>
<proteinExistence type="predicted"/>
<name>A0A840CFX8_9RHOB</name>
<dbReference type="AlphaFoldDB" id="A0A840CFX8"/>
<dbReference type="PROSITE" id="PS00583">
    <property type="entry name" value="PFKB_KINASES_1"/>
    <property type="match status" value="1"/>
</dbReference>
<dbReference type="PANTHER" id="PTHR10584">
    <property type="entry name" value="SUGAR KINASE"/>
    <property type="match status" value="1"/>
</dbReference>
<comment type="caution">
    <text evidence="4">The sequence shown here is derived from an EMBL/GenBank/DDBJ whole genome shotgun (WGS) entry which is preliminary data.</text>
</comment>
<feature type="domain" description="Carbohydrate kinase PfkB" evidence="3">
    <location>
        <begin position="25"/>
        <end position="310"/>
    </location>
</feature>
<dbReference type="RefSeq" id="WP_054538841.1">
    <property type="nucleotide sequence ID" value="NZ_JACIEQ010000002.1"/>
</dbReference>
<reference evidence="4" key="1">
    <citation type="submission" date="2020-08" db="EMBL/GenBank/DDBJ databases">
        <title>Genomic Encyclopedia of Type Strains, Phase IV (KMG-IV): sequencing the most valuable type-strain genomes for metagenomic binning, comparative biology and taxonomic classification.</title>
        <authorList>
            <person name="Goeker M."/>
        </authorList>
    </citation>
    <scope>NUCLEOTIDE SEQUENCE [LARGE SCALE GENOMIC DNA]</scope>
    <source>
        <strain evidence="4">DSM 105040</strain>
    </source>
</reference>
<keyword evidence="5" id="KW-1185">Reference proteome</keyword>
<evidence type="ECO:0000256" key="1">
    <source>
        <dbReference type="ARBA" id="ARBA00022679"/>
    </source>
</evidence>
<dbReference type="InterPro" id="IPR011611">
    <property type="entry name" value="PfkB_dom"/>
</dbReference>
<gene>
    <name evidence="4" type="ORF">GGR17_001988</name>
</gene>
<dbReference type="InterPro" id="IPR029056">
    <property type="entry name" value="Ribokinase-like"/>
</dbReference>
<organism evidence="4 5">
    <name type="scientific">Actibacterium naphthalenivorans</name>
    <dbReference type="NCBI Taxonomy" id="1614693"/>
    <lineage>
        <taxon>Bacteria</taxon>
        <taxon>Pseudomonadati</taxon>
        <taxon>Pseudomonadota</taxon>
        <taxon>Alphaproteobacteria</taxon>
        <taxon>Rhodobacterales</taxon>
        <taxon>Roseobacteraceae</taxon>
        <taxon>Actibacterium</taxon>
    </lineage>
</organism>
<dbReference type="GO" id="GO:0016301">
    <property type="term" value="F:kinase activity"/>
    <property type="evidence" value="ECO:0007669"/>
    <property type="project" value="UniProtKB-KW"/>
</dbReference>
<dbReference type="Pfam" id="PF00294">
    <property type="entry name" value="PfkB"/>
    <property type="match status" value="1"/>
</dbReference>
<sequence>MNLHPALASGAPPGQNPGMTTQPAILCIGAVLWDLIGHADGPVHPGDDLPGRITRRPGGVALNIARALCTHGLAPALLSAIGDDAEGRALCAACAAFGIETGFLRRAADLPTGRYMAVEGANGLIAAIADARALDAAGRDILAPLADGRLGQVSAPYPGVIVLDGNLGASVIREIAQSPLFACAELRVAAASGAKAERIAPMLGHPAATLYLNRQEAARICAASFDTARAAAAALLARGAHRVLVTDGGGDVTLGTAAGLACFTPPPVRVARVTGAGDTFVAAHIAAELRGAGPEEAVTAALAAAAHHISERIPE</sequence>
<protein>
    <submittedName>
        <fullName evidence="4">Sugar/nucleoside kinase (Ribokinase family)</fullName>
    </submittedName>
</protein>
<dbReference type="InterPro" id="IPR002173">
    <property type="entry name" value="Carboh/pur_kinase_PfkB_CS"/>
</dbReference>
<dbReference type="Proteomes" id="UP000585681">
    <property type="component" value="Unassembled WGS sequence"/>
</dbReference>
<accession>A0A840CFX8</accession>
<evidence type="ECO:0000313" key="5">
    <source>
        <dbReference type="Proteomes" id="UP000585681"/>
    </source>
</evidence>
<evidence type="ECO:0000259" key="3">
    <source>
        <dbReference type="Pfam" id="PF00294"/>
    </source>
</evidence>
<keyword evidence="2 4" id="KW-0418">Kinase</keyword>
<keyword evidence="1" id="KW-0808">Transferase</keyword>